<dbReference type="EC" id="3.1.3.18" evidence="3"/>
<dbReference type="InterPro" id="IPR023214">
    <property type="entry name" value="HAD_sf"/>
</dbReference>
<dbReference type="Proteomes" id="UP001232445">
    <property type="component" value="Unassembled WGS sequence"/>
</dbReference>
<sequence length="216" mass="24438">MDNTLLQSRINFKAMREEIVSFLLENKIGTRAIYEREITPAQVIERGKSLVENPDEKDRLTQEIFNIVTKHETLGMKNVQLEQGVKQGLAKLKKKKIILTVVTNNAYASASLALEGTGILPYMDTVIGRDQMEVLKPAPSGLLVVKQRFPEVKSWVMLGDSWIDGKAAQSAGIDFVAYKGDEERMREQGVIPATYVNHFRQFVTWVEAWAEKRVVT</sequence>
<evidence type="ECO:0000256" key="1">
    <source>
        <dbReference type="ARBA" id="ARBA00022801"/>
    </source>
</evidence>
<dbReference type="InterPro" id="IPR036412">
    <property type="entry name" value="HAD-like_sf"/>
</dbReference>
<accession>A0ABU0CND7</accession>
<comment type="caution">
    <text evidence="3">The sequence shown here is derived from an EMBL/GenBank/DDBJ whole genome shotgun (WGS) entry which is preliminary data.</text>
</comment>
<dbReference type="Gene3D" id="1.10.150.730">
    <property type="match status" value="1"/>
</dbReference>
<evidence type="ECO:0000313" key="4">
    <source>
        <dbReference type="Proteomes" id="UP001232445"/>
    </source>
</evidence>
<dbReference type="PANTHER" id="PTHR43434">
    <property type="entry name" value="PHOSPHOGLYCOLATE PHOSPHATASE"/>
    <property type="match status" value="1"/>
</dbReference>
<keyword evidence="4" id="KW-1185">Reference proteome</keyword>
<reference evidence="3 4" key="1">
    <citation type="submission" date="2023-07" db="EMBL/GenBank/DDBJ databases">
        <title>Genomic Encyclopedia of Type Strains, Phase IV (KMG-IV): sequencing the most valuable type-strain genomes for metagenomic binning, comparative biology and taxonomic classification.</title>
        <authorList>
            <person name="Goeker M."/>
        </authorList>
    </citation>
    <scope>NUCLEOTIDE SEQUENCE [LARGE SCALE GENOMIC DNA]</scope>
    <source>
        <strain evidence="3 4">DSM 17740</strain>
    </source>
</reference>
<dbReference type="SUPFAM" id="SSF56784">
    <property type="entry name" value="HAD-like"/>
    <property type="match status" value="1"/>
</dbReference>
<evidence type="ECO:0000256" key="2">
    <source>
        <dbReference type="ARBA" id="ARBA00022842"/>
    </source>
</evidence>
<protein>
    <submittedName>
        <fullName evidence="3">Phosphoglycolate phosphatase</fullName>
        <ecNumber evidence="3">3.1.3.18</ecNumber>
    </submittedName>
</protein>
<proteinExistence type="predicted"/>
<dbReference type="InterPro" id="IPR041492">
    <property type="entry name" value="HAD_2"/>
</dbReference>
<dbReference type="GO" id="GO:0008967">
    <property type="term" value="F:phosphoglycolate phosphatase activity"/>
    <property type="evidence" value="ECO:0007669"/>
    <property type="project" value="UniProtKB-EC"/>
</dbReference>
<dbReference type="EMBL" id="JAUSUQ010000002">
    <property type="protein sequence ID" value="MDQ0337933.1"/>
    <property type="molecule type" value="Genomic_DNA"/>
</dbReference>
<keyword evidence="1 3" id="KW-0378">Hydrolase</keyword>
<keyword evidence="2" id="KW-0460">Magnesium</keyword>
<organism evidence="3 4">
    <name type="scientific">Caldalkalibacillus uzonensis</name>
    <dbReference type="NCBI Taxonomy" id="353224"/>
    <lineage>
        <taxon>Bacteria</taxon>
        <taxon>Bacillati</taxon>
        <taxon>Bacillota</taxon>
        <taxon>Bacilli</taxon>
        <taxon>Bacillales</taxon>
        <taxon>Bacillaceae</taxon>
        <taxon>Caldalkalibacillus</taxon>
    </lineage>
</organism>
<gene>
    <name evidence="3" type="ORF">J2S00_000716</name>
</gene>
<dbReference type="Pfam" id="PF13419">
    <property type="entry name" value="HAD_2"/>
    <property type="match status" value="1"/>
</dbReference>
<evidence type="ECO:0000313" key="3">
    <source>
        <dbReference type="EMBL" id="MDQ0337933.1"/>
    </source>
</evidence>
<dbReference type="Gene3D" id="3.40.50.1000">
    <property type="entry name" value="HAD superfamily/HAD-like"/>
    <property type="match status" value="1"/>
</dbReference>
<dbReference type="InterPro" id="IPR050155">
    <property type="entry name" value="HAD-like_hydrolase_sf"/>
</dbReference>
<dbReference type="PANTHER" id="PTHR43434:SF1">
    <property type="entry name" value="PHOSPHOGLYCOLATE PHOSPHATASE"/>
    <property type="match status" value="1"/>
</dbReference>
<name>A0ABU0CND7_9BACI</name>